<accession>A0ABP7L373</accession>
<evidence type="ECO:0000313" key="2">
    <source>
        <dbReference type="Proteomes" id="UP001501803"/>
    </source>
</evidence>
<protein>
    <recommendedName>
        <fullName evidence="3">Heme-degrading domain-containing protein</fullName>
    </recommendedName>
</protein>
<comment type="caution">
    <text evidence="1">The sequence shown here is derived from an EMBL/GenBank/DDBJ whole genome shotgun (WGS) entry which is preliminary data.</text>
</comment>
<dbReference type="SUPFAM" id="SSF143744">
    <property type="entry name" value="GlcG-like"/>
    <property type="match status" value="1"/>
</dbReference>
<dbReference type="EMBL" id="BAABCN010000017">
    <property type="protein sequence ID" value="GAA3894199.1"/>
    <property type="molecule type" value="Genomic_DNA"/>
</dbReference>
<name>A0ABP7L373_9MICO</name>
<keyword evidence="2" id="KW-1185">Reference proteome</keyword>
<proteinExistence type="predicted"/>
<evidence type="ECO:0008006" key="3">
    <source>
        <dbReference type="Google" id="ProtNLM"/>
    </source>
</evidence>
<sequence>MVDPTVYAFNGGAVPIRIGRALVGVAVASGVNDDVEHDLIVEAFRAHLAR</sequence>
<reference evidence="2" key="1">
    <citation type="journal article" date="2019" name="Int. J. Syst. Evol. Microbiol.">
        <title>The Global Catalogue of Microorganisms (GCM) 10K type strain sequencing project: providing services to taxonomists for standard genome sequencing and annotation.</title>
        <authorList>
            <consortium name="The Broad Institute Genomics Platform"/>
            <consortium name="The Broad Institute Genome Sequencing Center for Infectious Disease"/>
            <person name="Wu L."/>
            <person name="Ma J."/>
        </authorList>
    </citation>
    <scope>NUCLEOTIDE SEQUENCE [LARGE SCALE GENOMIC DNA]</scope>
    <source>
        <strain evidence="2">JCM 17021</strain>
    </source>
</reference>
<dbReference type="Proteomes" id="UP001501803">
    <property type="component" value="Unassembled WGS sequence"/>
</dbReference>
<gene>
    <name evidence="1" type="ORF">GCM10022381_39810</name>
</gene>
<dbReference type="RefSeq" id="WP_345069621.1">
    <property type="nucleotide sequence ID" value="NZ_BAABCN010000017.1"/>
</dbReference>
<evidence type="ECO:0000313" key="1">
    <source>
        <dbReference type="EMBL" id="GAA3894199.1"/>
    </source>
</evidence>
<dbReference type="Gene3D" id="3.30.450.150">
    <property type="entry name" value="Haem-degrading domain"/>
    <property type="match status" value="1"/>
</dbReference>
<dbReference type="InterPro" id="IPR038084">
    <property type="entry name" value="PduO/GlcC-like_sf"/>
</dbReference>
<organism evidence="1 2">
    <name type="scientific">Leifsonia kafniensis</name>
    <dbReference type="NCBI Taxonomy" id="475957"/>
    <lineage>
        <taxon>Bacteria</taxon>
        <taxon>Bacillati</taxon>
        <taxon>Actinomycetota</taxon>
        <taxon>Actinomycetes</taxon>
        <taxon>Micrococcales</taxon>
        <taxon>Microbacteriaceae</taxon>
        <taxon>Leifsonia</taxon>
    </lineage>
</organism>